<dbReference type="PANTHER" id="PTHR43798">
    <property type="entry name" value="MONOACYLGLYCEROL LIPASE"/>
    <property type="match status" value="1"/>
</dbReference>
<evidence type="ECO:0000313" key="2">
    <source>
        <dbReference type="EMBL" id="GAA3816409.1"/>
    </source>
</evidence>
<keyword evidence="3" id="KW-1185">Reference proteome</keyword>
<dbReference type="EMBL" id="BAAAZR010000009">
    <property type="protein sequence ID" value="GAA3816409.1"/>
    <property type="molecule type" value="Genomic_DNA"/>
</dbReference>
<evidence type="ECO:0000313" key="3">
    <source>
        <dbReference type="Proteomes" id="UP001500888"/>
    </source>
</evidence>
<dbReference type="Gene3D" id="3.40.50.1820">
    <property type="entry name" value="alpha/beta hydrolase"/>
    <property type="match status" value="1"/>
</dbReference>
<name>A0ABP7IEM6_9ACTN</name>
<keyword evidence="2" id="KW-0378">Hydrolase</keyword>
<dbReference type="GO" id="GO:0016787">
    <property type="term" value="F:hydrolase activity"/>
    <property type="evidence" value="ECO:0007669"/>
    <property type="project" value="UniProtKB-KW"/>
</dbReference>
<dbReference type="InterPro" id="IPR017208">
    <property type="entry name" value="UCP037442_abhydr"/>
</dbReference>
<feature type="domain" description="AB hydrolase-1" evidence="1">
    <location>
        <begin position="36"/>
        <end position="142"/>
    </location>
</feature>
<sequence length="292" mass="31919">MTMTHQRRAPERMTVAFSDGGSTGLVVFRGGEADAPVVLCLPAMGVRAGYYAAVGAELAERGFTAVLADLRGNGGSSVRPSRATTFGYVEMLETELPEILEAVRREFGVEQVAVLGHSLGGHLGVMLAATSPHVSHIVLVATGTSWYRRVAGIRSMGRFLGLQLIFATTLLHGYLPDWLPFAGKEARGVIRDWGHDAMTGRYRIARSSVDYERALAESTVPALFVVLPEDRYVPESCSEHLAAKLRSAEVAWTEIPPEHFGLEKTHHFRWAHRPGALVDATVQWLESTTRRA</sequence>
<gene>
    <name evidence="2" type="ORF">GCM10022226_41390</name>
</gene>
<dbReference type="Proteomes" id="UP001500888">
    <property type="component" value="Unassembled WGS sequence"/>
</dbReference>
<dbReference type="SUPFAM" id="SSF53474">
    <property type="entry name" value="alpha/beta-Hydrolases"/>
    <property type="match status" value="1"/>
</dbReference>
<proteinExistence type="predicted"/>
<dbReference type="Pfam" id="PF00561">
    <property type="entry name" value="Abhydrolase_1"/>
    <property type="match status" value="1"/>
</dbReference>
<organism evidence="2 3">
    <name type="scientific">Sphaerisporangium flaviroseum</name>
    <dbReference type="NCBI Taxonomy" id="509199"/>
    <lineage>
        <taxon>Bacteria</taxon>
        <taxon>Bacillati</taxon>
        <taxon>Actinomycetota</taxon>
        <taxon>Actinomycetes</taxon>
        <taxon>Streptosporangiales</taxon>
        <taxon>Streptosporangiaceae</taxon>
        <taxon>Sphaerisporangium</taxon>
    </lineage>
</organism>
<comment type="caution">
    <text evidence="2">The sequence shown here is derived from an EMBL/GenBank/DDBJ whole genome shotgun (WGS) entry which is preliminary data.</text>
</comment>
<dbReference type="InterPro" id="IPR000073">
    <property type="entry name" value="AB_hydrolase_1"/>
</dbReference>
<evidence type="ECO:0000259" key="1">
    <source>
        <dbReference type="Pfam" id="PF00561"/>
    </source>
</evidence>
<dbReference type="PANTHER" id="PTHR43798:SF33">
    <property type="entry name" value="HYDROLASE, PUTATIVE (AFU_ORTHOLOGUE AFUA_2G14860)-RELATED"/>
    <property type="match status" value="1"/>
</dbReference>
<dbReference type="PIRSF" id="PIRSF037442">
    <property type="entry name" value="UCP037442_abhydr"/>
    <property type="match status" value="1"/>
</dbReference>
<accession>A0ABP7IEM6</accession>
<reference evidence="3" key="1">
    <citation type="journal article" date="2019" name="Int. J. Syst. Evol. Microbiol.">
        <title>The Global Catalogue of Microorganisms (GCM) 10K type strain sequencing project: providing services to taxonomists for standard genome sequencing and annotation.</title>
        <authorList>
            <consortium name="The Broad Institute Genomics Platform"/>
            <consortium name="The Broad Institute Genome Sequencing Center for Infectious Disease"/>
            <person name="Wu L."/>
            <person name="Ma J."/>
        </authorList>
    </citation>
    <scope>NUCLEOTIDE SEQUENCE [LARGE SCALE GENOMIC DNA]</scope>
    <source>
        <strain evidence="3">JCM 16908</strain>
    </source>
</reference>
<dbReference type="InterPro" id="IPR029058">
    <property type="entry name" value="AB_hydrolase_fold"/>
</dbReference>
<dbReference type="RefSeq" id="WP_344942387.1">
    <property type="nucleotide sequence ID" value="NZ_BAAAZR010000009.1"/>
</dbReference>
<protein>
    <submittedName>
        <fullName evidence="2">Alpha/beta fold hydrolase</fullName>
    </submittedName>
</protein>
<dbReference type="InterPro" id="IPR050266">
    <property type="entry name" value="AB_hydrolase_sf"/>
</dbReference>